<name>A0ABU5CPG6_9BACI</name>
<accession>A0ABU5CPG6</accession>
<keyword evidence="2" id="KW-1185">Reference proteome</keyword>
<dbReference type="Proteomes" id="UP001275315">
    <property type="component" value="Unassembled WGS sequence"/>
</dbReference>
<proteinExistence type="predicted"/>
<organism evidence="1 2">
    <name type="scientific">Paracerasibacillus soli</name>
    <dbReference type="NCBI Taxonomy" id="480284"/>
    <lineage>
        <taxon>Bacteria</taxon>
        <taxon>Bacillati</taxon>
        <taxon>Bacillota</taxon>
        <taxon>Bacilli</taxon>
        <taxon>Bacillales</taxon>
        <taxon>Bacillaceae</taxon>
        <taxon>Paracerasibacillus</taxon>
    </lineage>
</organism>
<evidence type="ECO:0000313" key="2">
    <source>
        <dbReference type="Proteomes" id="UP001275315"/>
    </source>
</evidence>
<gene>
    <name evidence="1" type="ORF">RWD45_06320</name>
</gene>
<dbReference type="RefSeq" id="WP_320378995.1">
    <property type="nucleotide sequence ID" value="NZ_JAWDIQ010000001.1"/>
</dbReference>
<dbReference type="EMBL" id="JAWDIQ010000001">
    <property type="protein sequence ID" value="MDY0408247.1"/>
    <property type="molecule type" value="Genomic_DNA"/>
</dbReference>
<reference evidence="1 2" key="1">
    <citation type="submission" date="2023-10" db="EMBL/GenBank/DDBJ databases">
        <title>Virgibacillus soli CC-YMP-6 genome.</title>
        <authorList>
            <person name="Miliotis G."/>
            <person name="Sengupta P."/>
            <person name="Hameed A."/>
            <person name="Chuvochina M."/>
            <person name="Mcdonagh F."/>
            <person name="Simpson A.C."/>
            <person name="Singh N.K."/>
            <person name="Rekha P.D."/>
            <person name="Raman K."/>
            <person name="Hugenholtz P."/>
            <person name="Venkateswaran K."/>
        </authorList>
    </citation>
    <scope>NUCLEOTIDE SEQUENCE [LARGE SCALE GENOMIC DNA]</scope>
    <source>
        <strain evidence="1 2">CC-YMP-6</strain>
    </source>
</reference>
<protein>
    <submittedName>
        <fullName evidence="1">Uncharacterized protein</fullName>
    </submittedName>
</protein>
<evidence type="ECO:0000313" key="1">
    <source>
        <dbReference type="EMBL" id="MDY0408247.1"/>
    </source>
</evidence>
<sequence length="176" mass="20769">MLELLDMLRYELQEEIRAICLRLENYLNEMLFDLYQSFVEIIHEIEPQFVLGSFDRWDITTPEVSRPLPGISLLVFKDTLGSYRGTKAFFVHHERDLMRDKIYDIIAKEIESFGENEMNLLFSFYKEIGHSYVGRMIRNTIQEFENYVDQNLTVLGENNQSALLMQKKVKISALLS</sequence>
<comment type="caution">
    <text evidence="1">The sequence shown here is derived from an EMBL/GenBank/DDBJ whole genome shotgun (WGS) entry which is preliminary data.</text>
</comment>